<reference evidence="13 14" key="1">
    <citation type="journal article" date="2013" name="Int. J. Syst. Evol. Microbiol.">
        <title>Tumebacillus flagellatus sp. nov., an alpha-amylase/pullulanase-producing bacterium isolated from cassava wastewater.</title>
        <authorList>
            <person name="Wang Q."/>
            <person name="Xie N."/>
            <person name="Qin Y."/>
            <person name="Shen N."/>
            <person name="Zhu J."/>
            <person name="Mi H."/>
            <person name="Huang R."/>
        </authorList>
    </citation>
    <scope>NUCLEOTIDE SEQUENCE [LARGE SCALE GENOMIC DNA]</scope>
    <source>
        <strain evidence="13 14">GST4</strain>
    </source>
</reference>
<feature type="transmembrane region" description="Helical" evidence="11">
    <location>
        <begin position="123"/>
        <end position="142"/>
    </location>
</feature>
<gene>
    <name evidence="13" type="ORF">EL26_13475</name>
</gene>
<keyword evidence="2 10" id="KW-0645">Protease</keyword>
<evidence type="ECO:0000313" key="14">
    <source>
        <dbReference type="Proteomes" id="UP000027931"/>
    </source>
</evidence>
<dbReference type="InterPro" id="IPR050083">
    <property type="entry name" value="HtpX_protease"/>
</dbReference>
<evidence type="ECO:0000256" key="4">
    <source>
        <dbReference type="ARBA" id="ARBA00022723"/>
    </source>
</evidence>
<dbReference type="CDD" id="cd07328">
    <property type="entry name" value="M48_Ste24p_like"/>
    <property type="match status" value="1"/>
</dbReference>
<keyword evidence="9 11" id="KW-0472">Membrane</keyword>
<comment type="caution">
    <text evidence="13">The sequence shown here is derived from an EMBL/GenBank/DDBJ whole genome shotgun (WGS) entry which is preliminary data.</text>
</comment>
<keyword evidence="3 11" id="KW-0812">Transmembrane</keyword>
<dbReference type="PANTHER" id="PTHR43221:SF2">
    <property type="entry name" value="PROTEASE HTPX HOMOLOG"/>
    <property type="match status" value="1"/>
</dbReference>
<feature type="domain" description="Peptidase M48" evidence="12">
    <location>
        <begin position="165"/>
        <end position="390"/>
    </location>
</feature>
<keyword evidence="5 10" id="KW-0378">Hydrolase</keyword>
<keyword evidence="4" id="KW-0479">Metal-binding</keyword>
<sequence>MSQTATLPNALGNAQETRKECPECKAGLPHTPGYKSWCPSCNWNLADEEKREPANRFEKVMLQLGSKMSEGLFREVQGRASSLKRKFTPAKLLAYAIATVVHGVTLIFVAAAAWLYYVAVTEGMVSCYIWGTVVALLAWVSLPKWRKKPKKQHLLDRNEFSTLYKLVDDLADSMGTKRVDGLVFSHDYNAYFYSAGLGKKYIGVGVPLLSVLNGQEKVALLAHETAHGANGDSNRGFYVSQAYENLFTWAEMIYPVSLFGNGLLGVLLMPVLLLMRLFAYSLIWTGMGLVHLLFRDSQRAEYYADLLAMQQSGREAMESMLQKLFWTQTFQYTIHKCYFNKHEDLVSLLRSEVANIPDTEIERLRRLSLREDSRLDVTHPPSAYRIELMKSVESTPRIELSPDDERALEKELSALYAKTHNKWMDIVAEGWRVW</sequence>
<feature type="transmembrane region" description="Helical" evidence="11">
    <location>
        <begin position="92"/>
        <end position="117"/>
    </location>
</feature>
<feature type="transmembrane region" description="Helical" evidence="11">
    <location>
        <begin position="252"/>
        <end position="271"/>
    </location>
</feature>
<accession>A0A074LQI7</accession>
<dbReference type="PANTHER" id="PTHR43221">
    <property type="entry name" value="PROTEASE HTPX"/>
    <property type="match status" value="1"/>
</dbReference>
<organism evidence="13 14">
    <name type="scientific">Tumebacillus flagellatus</name>
    <dbReference type="NCBI Taxonomy" id="1157490"/>
    <lineage>
        <taxon>Bacteria</taxon>
        <taxon>Bacillati</taxon>
        <taxon>Bacillota</taxon>
        <taxon>Bacilli</taxon>
        <taxon>Bacillales</taxon>
        <taxon>Alicyclobacillaceae</taxon>
        <taxon>Tumebacillus</taxon>
    </lineage>
</organism>
<evidence type="ECO:0000259" key="12">
    <source>
        <dbReference type="Pfam" id="PF01435"/>
    </source>
</evidence>
<keyword evidence="6 10" id="KW-0862">Zinc</keyword>
<dbReference type="eggNOG" id="COG0501">
    <property type="taxonomic scope" value="Bacteria"/>
</dbReference>
<evidence type="ECO:0000256" key="11">
    <source>
        <dbReference type="SAM" id="Phobius"/>
    </source>
</evidence>
<keyword evidence="8 10" id="KW-0482">Metalloprotease</keyword>
<comment type="cofactor">
    <cofactor evidence="10">
        <name>Zn(2+)</name>
        <dbReference type="ChEBI" id="CHEBI:29105"/>
    </cofactor>
    <text evidence="10">Binds 1 zinc ion per subunit.</text>
</comment>
<evidence type="ECO:0000256" key="9">
    <source>
        <dbReference type="ARBA" id="ARBA00023136"/>
    </source>
</evidence>
<proteinExistence type="inferred from homology"/>
<evidence type="ECO:0000256" key="10">
    <source>
        <dbReference type="RuleBase" id="RU003983"/>
    </source>
</evidence>
<dbReference type="GO" id="GO:0006508">
    <property type="term" value="P:proteolysis"/>
    <property type="evidence" value="ECO:0007669"/>
    <property type="project" value="UniProtKB-KW"/>
</dbReference>
<dbReference type="GO" id="GO:0004222">
    <property type="term" value="F:metalloendopeptidase activity"/>
    <property type="evidence" value="ECO:0007669"/>
    <property type="project" value="InterPro"/>
</dbReference>
<comment type="similarity">
    <text evidence="10">Belongs to the peptidase M48 family.</text>
</comment>
<keyword evidence="7 11" id="KW-1133">Transmembrane helix</keyword>
<evidence type="ECO:0000256" key="7">
    <source>
        <dbReference type="ARBA" id="ARBA00022989"/>
    </source>
</evidence>
<feature type="transmembrane region" description="Helical" evidence="11">
    <location>
        <begin position="277"/>
        <end position="294"/>
    </location>
</feature>
<evidence type="ECO:0000256" key="8">
    <source>
        <dbReference type="ARBA" id="ARBA00023049"/>
    </source>
</evidence>
<dbReference type="InterPro" id="IPR001915">
    <property type="entry name" value="Peptidase_M48"/>
</dbReference>
<keyword evidence="1" id="KW-1003">Cell membrane</keyword>
<evidence type="ECO:0000256" key="1">
    <source>
        <dbReference type="ARBA" id="ARBA00022475"/>
    </source>
</evidence>
<evidence type="ECO:0000313" key="13">
    <source>
        <dbReference type="EMBL" id="KEO82755.1"/>
    </source>
</evidence>
<dbReference type="AlphaFoldDB" id="A0A074LQI7"/>
<dbReference type="Gene3D" id="3.30.2010.10">
    <property type="entry name" value="Metalloproteases ('zincins'), catalytic domain"/>
    <property type="match status" value="1"/>
</dbReference>
<name>A0A074LQI7_9BACL</name>
<dbReference type="STRING" id="1157490.EL26_13475"/>
<dbReference type="OrthoDB" id="7870694at2"/>
<dbReference type="Pfam" id="PF01435">
    <property type="entry name" value="Peptidase_M48"/>
    <property type="match status" value="1"/>
</dbReference>
<dbReference type="Proteomes" id="UP000027931">
    <property type="component" value="Unassembled WGS sequence"/>
</dbReference>
<evidence type="ECO:0000256" key="6">
    <source>
        <dbReference type="ARBA" id="ARBA00022833"/>
    </source>
</evidence>
<evidence type="ECO:0000256" key="2">
    <source>
        <dbReference type="ARBA" id="ARBA00022670"/>
    </source>
</evidence>
<protein>
    <recommendedName>
        <fullName evidence="12">Peptidase M48 domain-containing protein</fullName>
    </recommendedName>
</protein>
<evidence type="ECO:0000256" key="5">
    <source>
        <dbReference type="ARBA" id="ARBA00022801"/>
    </source>
</evidence>
<keyword evidence="14" id="KW-1185">Reference proteome</keyword>
<dbReference type="EMBL" id="JMIR01000018">
    <property type="protein sequence ID" value="KEO82755.1"/>
    <property type="molecule type" value="Genomic_DNA"/>
</dbReference>
<dbReference type="RefSeq" id="WP_038089360.1">
    <property type="nucleotide sequence ID" value="NZ_JMIR01000018.1"/>
</dbReference>
<evidence type="ECO:0000256" key="3">
    <source>
        <dbReference type="ARBA" id="ARBA00022692"/>
    </source>
</evidence>
<dbReference type="GO" id="GO:0046872">
    <property type="term" value="F:metal ion binding"/>
    <property type="evidence" value="ECO:0007669"/>
    <property type="project" value="UniProtKB-KW"/>
</dbReference>